<dbReference type="GO" id="GO:0004519">
    <property type="term" value="F:endonuclease activity"/>
    <property type="evidence" value="ECO:0007669"/>
    <property type="project" value="UniProtKB-KW"/>
</dbReference>
<dbReference type="AlphaFoldDB" id="A0AAE2SBK4"/>
<dbReference type="InterPro" id="IPR000998">
    <property type="entry name" value="MAM_dom"/>
</dbReference>
<dbReference type="Proteomes" id="UP000634206">
    <property type="component" value="Unassembled WGS sequence"/>
</dbReference>
<keyword evidence="2" id="KW-0732">Signal</keyword>
<keyword evidence="4" id="KW-0540">Nuclease</keyword>
<dbReference type="RefSeq" id="WP_309489824.1">
    <property type="nucleotide sequence ID" value="NZ_JAENIG010000005.1"/>
</dbReference>
<evidence type="ECO:0000256" key="2">
    <source>
        <dbReference type="SAM" id="SignalP"/>
    </source>
</evidence>
<keyword evidence="4" id="KW-0255">Endonuclease</keyword>
<dbReference type="GO" id="GO:0016020">
    <property type="term" value="C:membrane"/>
    <property type="evidence" value="ECO:0007669"/>
    <property type="project" value="InterPro"/>
</dbReference>
<dbReference type="InterPro" id="IPR013320">
    <property type="entry name" value="ConA-like_dom_sf"/>
</dbReference>
<dbReference type="Pfam" id="PF00629">
    <property type="entry name" value="MAM"/>
    <property type="match status" value="1"/>
</dbReference>
<dbReference type="SUPFAM" id="SSF56219">
    <property type="entry name" value="DNase I-like"/>
    <property type="match status" value="1"/>
</dbReference>
<dbReference type="InterPro" id="IPR036691">
    <property type="entry name" value="Endo/exonu/phosph_ase_sf"/>
</dbReference>
<dbReference type="EMBL" id="JAENIG010000005">
    <property type="protein sequence ID" value="MBK1855211.1"/>
    <property type="molecule type" value="Genomic_DNA"/>
</dbReference>
<dbReference type="SUPFAM" id="SSF49899">
    <property type="entry name" value="Concanavalin A-like lectins/glucanases"/>
    <property type="match status" value="1"/>
</dbReference>
<evidence type="ECO:0000313" key="4">
    <source>
        <dbReference type="EMBL" id="MBK1855211.1"/>
    </source>
</evidence>
<proteinExistence type="predicted"/>
<dbReference type="Gene3D" id="3.60.10.10">
    <property type="entry name" value="Endonuclease/exonuclease/phosphatase"/>
    <property type="match status" value="1"/>
</dbReference>
<evidence type="ECO:0000259" key="3">
    <source>
        <dbReference type="PROSITE" id="PS50060"/>
    </source>
</evidence>
<accession>A0AAE2SBK4</accession>
<protein>
    <submittedName>
        <fullName evidence="4">Endonuclease/exonuclease/phosphatase family protein</fullName>
    </submittedName>
</protein>
<feature type="region of interest" description="Disordered" evidence="1">
    <location>
        <begin position="732"/>
        <end position="756"/>
    </location>
</feature>
<reference evidence="4" key="1">
    <citation type="submission" date="2021-01" db="EMBL/GenBank/DDBJ databases">
        <title>Modified the classification status of verrucomicrobia.</title>
        <authorList>
            <person name="Feng X."/>
        </authorList>
    </citation>
    <scope>NUCLEOTIDE SEQUENCE</scope>
    <source>
        <strain evidence="4">5K15</strain>
    </source>
</reference>
<evidence type="ECO:0000313" key="5">
    <source>
        <dbReference type="Proteomes" id="UP000634206"/>
    </source>
</evidence>
<dbReference type="Pfam" id="PF03372">
    <property type="entry name" value="Exo_endo_phos"/>
    <property type="match status" value="1"/>
</dbReference>
<dbReference type="InterPro" id="IPR005135">
    <property type="entry name" value="Endo/exonuclease/phosphatase"/>
</dbReference>
<gene>
    <name evidence="4" type="ORF">JIN83_09600</name>
</gene>
<feature type="compositionally biased region" description="Low complexity" evidence="1">
    <location>
        <begin position="734"/>
        <end position="746"/>
    </location>
</feature>
<dbReference type="PROSITE" id="PS50060">
    <property type="entry name" value="MAM_2"/>
    <property type="match status" value="1"/>
</dbReference>
<dbReference type="Gene3D" id="2.60.120.200">
    <property type="match status" value="1"/>
</dbReference>
<feature type="chain" id="PRO_5042126749" evidence="2">
    <location>
        <begin position="26"/>
        <end position="847"/>
    </location>
</feature>
<feature type="domain" description="MAM" evidence="3">
    <location>
        <begin position="558"/>
        <end position="716"/>
    </location>
</feature>
<name>A0AAE2SBK4_9BACT</name>
<organism evidence="4 5">
    <name type="scientific">Oceaniferula flava</name>
    <dbReference type="NCBI Taxonomy" id="2800421"/>
    <lineage>
        <taxon>Bacteria</taxon>
        <taxon>Pseudomonadati</taxon>
        <taxon>Verrucomicrobiota</taxon>
        <taxon>Verrucomicrobiia</taxon>
        <taxon>Verrucomicrobiales</taxon>
        <taxon>Verrucomicrobiaceae</taxon>
        <taxon>Oceaniferula</taxon>
    </lineage>
</organism>
<keyword evidence="4" id="KW-0378">Hydrolase</keyword>
<comment type="caution">
    <text evidence="4">The sequence shown here is derived from an EMBL/GenBank/DDBJ whole genome shotgun (WGS) entry which is preliminary data.</text>
</comment>
<evidence type="ECO:0000256" key="1">
    <source>
        <dbReference type="SAM" id="MobiDB-lite"/>
    </source>
</evidence>
<feature type="signal peptide" evidence="2">
    <location>
        <begin position="1"/>
        <end position="25"/>
    </location>
</feature>
<sequence length="847" mass="93398">MRRIKLYLAPLLPFFSLIPTAGLQADDKVLAGWNDFSSAYAAHRAESGAKAAVGDVKNVSGSLWGGDGARHTWGSTDGTYGPSQAVGNTDTNGVMSLRIDRPTIQFSVKNNSTRNIHLSKVVFDFASINGNSPQNLNLYYESGDLTNANGGSQAETLLARWESILNGLGATSDYEDKELDLSQLADQILAPGEEANFRFEVDTANVNNQALGMDNIAILGDYADFSIVTYNIHGGKGSGDSTYNRQNIIDFRDNFLQGEDVICLQEVDFQNGWWTDIKSILSDYPYTYQTVNETTKYWWSTSETSIAILSKIPFESTHSQLIQTDPGGDEWERHAQYVTIKLGNDTVHIFHFHNTYNFNDNDFESEKEGLTKLRDNYVYPQLGITALNQADKLIMLGDFNLLHEDVTEILPTTDHKYNGRDHVNSMKVHSHDGHYTTVSAALSDHPAVWATMDIQAPSPNPLTWSFAPATFGAGSIKMEVSLTTDPAEVEYYFTNTSVADGSHDSGWQDSPVYLDTGLDDGVTYSYSVVARDKSANANASGALTGSAMAVINTVTPPYSESFEAGTSGDWAQSTDDDYNWMNHTGGTETAASGPSGASDGSYYLYAEGHHGLGAYKTSSIEALFDFSSMTSPSMRFDYHMYGPYIDYLSLDVHDGTSWTNGVWFKDNQQHSSSSDQWSTADIDLSAYAGNANIKLRFRTANTRWNAADPAIDNIQVDEAQNFSYQAWSESSIVADPDNPDNAPTADPDQDGMNNETEWMLNTDPLKSDSAVSPMTQEGETMTFEYSRRKLESVTIQAEWSSDLTESSWKTIGLTEEVTADDGDIETITVTVPMDMEHKFIRIKVVQH</sequence>
<keyword evidence="5" id="KW-1185">Reference proteome</keyword>